<keyword evidence="4 5" id="KW-0472">Membrane</keyword>
<feature type="transmembrane region" description="Helical" evidence="5">
    <location>
        <begin position="139"/>
        <end position="160"/>
    </location>
</feature>
<dbReference type="OrthoDB" id="10021397at2759"/>
<keyword evidence="8" id="KW-1185">Reference proteome</keyword>
<dbReference type="InterPro" id="IPR011701">
    <property type="entry name" value="MFS"/>
</dbReference>
<dbReference type="PROSITE" id="PS50850">
    <property type="entry name" value="MFS"/>
    <property type="match status" value="1"/>
</dbReference>
<dbReference type="InterPro" id="IPR020846">
    <property type="entry name" value="MFS_dom"/>
</dbReference>
<evidence type="ECO:0000256" key="5">
    <source>
        <dbReference type="SAM" id="Phobius"/>
    </source>
</evidence>
<evidence type="ECO:0000256" key="4">
    <source>
        <dbReference type="ARBA" id="ARBA00023136"/>
    </source>
</evidence>
<dbReference type="InterPro" id="IPR036259">
    <property type="entry name" value="MFS_trans_sf"/>
</dbReference>
<feature type="domain" description="Major facilitator superfamily (MFS) profile" evidence="6">
    <location>
        <begin position="16"/>
        <end position="509"/>
    </location>
</feature>
<feature type="transmembrane region" description="Helical" evidence="5">
    <location>
        <begin position="166"/>
        <end position="189"/>
    </location>
</feature>
<dbReference type="Gene3D" id="1.20.1720.10">
    <property type="entry name" value="Multidrug resistance protein D"/>
    <property type="match status" value="1"/>
</dbReference>
<dbReference type="GO" id="GO:0022857">
    <property type="term" value="F:transmembrane transporter activity"/>
    <property type="evidence" value="ECO:0007669"/>
    <property type="project" value="InterPro"/>
</dbReference>
<protein>
    <submittedName>
        <fullName evidence="7">ABC transporter</fullName>
    </submittedName>
</protein>
<evidence type="ECO:0000256" key="2">
    <source>
        <dbReference type="ARBA" id="ARBA00022692"/>
    </source>
</evidence>
<evidence type="ECO:0000259" key="6">
    <source>
        <dbReference type="PROSITE" id="PS50850"/>
    </source>
</evidence>
<feature type="transmembrane region" description="Helical" evidence="5">
    <location>
        <begin position="210"/>
        <end position="233"/>
    </location>
</feature>
<feature type="transmembrane region" description="Helical" evidence="5">
    <location>
        <begin position="348"/>
        <end position="366"/>
    </location>
</feature>
<dbReference type="EMBL" id="KV417307">
    <property type="protein sequence ID" value="KZO92754.1"/>
    <property type="molecule type" value="Genomic_DNA"/>
</dbReference>
<dbReference type="AlphaFoldDB" id="A0A167ILI9"/>
<feature type="transmembrane region" description="Helical" evidence="5">
    <location>
        <begin position="106"/>
        <end position="127"/>
    </location>
</feature>
<organism evidence="7 8">
    <name type="scientific">Calocera viscosa (strain TUFC12733)</name>
    <dbReference type="NCBI Taxonomy" id="1330018"/>
    <lineage>
        <taxon>Eukaryota</taxon>
        <taxon>Fungi</taxon>
        <taxon>Dikarya</taxon>
        <taxon>Basidiomycota</taxon>
        <taxon>Agaricomycotina</taxon>
        <taxon>Dacrymycetes</taxon>
        <taxon>Dacrymycetales</taxon>
        <taxon>Dacrymycetaceae</taxon>
        <taxon>Calocera</taxon>
    </lineage>
</organism>
<dbReference type="SUPFAM" id="SSF103473">
    <property type="entry name" value="MFS general substrate transporter"/>
    <property type="match status" value="1"/>
</dbReference>
<accession>A0A167ILI9</accession>
<reference evidence="7 8" key="1">
    <citation type="journal article" date="2016" name="Mol. Biol. Evol.">
        <title>Comparative Genomics of Early-Diverging Mushroom-Forming Fungi Provides Insights into the Origins of Lignocellulose Decay Capabilities.</title>
        <authorList>
            <person name="Nagy L.G."/>
            <person name="Riley R."/>
            <person name="Tritt A."/>
            <person name="Adam C."/>
            <person name="Daum C."/>
            <person name="Floudas D."/>
            <person name="Sun H."/>
            <person name="Yadav J.S."/>
            <person name="Pangilinan J."/>
            <person name="Larsson K.H."/>
            <person name="Matsuura K."/>
            <person name="Barry K."/>
            <person name="Labutti K."/>
            <person name="Kuo R."/>
            <person name="Ohm R.A."/>
            <person name="Bhattacharya S.S."/>
            <person name="Shirouzu T."/>
            <person name="Yoshinaga Y."/>
            <person name="Martin F.M."/>
            <person name="Grigoriev I.V."/>
            <person name="Hibbett D.S."/>
        </authorList>
    </citation>
    <scope>NUCLEOTIDE SEQUENCE [LARGE SCALE GENOMIC DNA]</scope>
    <source>
        <strain evidence="7 8">TUFC12733</strain>
    </source>
</reference>
<feature type="transmembrane region" description="Helical" evidence="5">
    <location>
        <begin position="485"/>
        <end position="504"/>
    </location>
</feature>
<feature type="transmembrane region" description="Helical" evidence="5">
    <location>
        <begin position="321"/>
        <end position="341"/>
    </location>
</feature>
<feature type="transmembrane region" description="Helical" evidence="5">
    <location>
        <begin position="378"/>
        <end position="399"/>
    </location>
</feature>
<feature type="transmembrane region" description="Helical" evidence="5">
    <location>
        <begin position="245"/>
        <end position="262"/>
    </location>
</feature>
<keyword evidence="2 5" id="KW-0812">Transmembrane</keyword>
<evidence type="ECO:0000256" key="3">
    <source>
        <dbReference type="ARBA" id="ARBA00022989"/>
    </source>
</evidence>
<sequence length="521" mass="56085">MSDEKRYLRGWKLFFAFTAMLLSIFLVALDQTITATAIPRIASDFNSLNDVTWIASGYFLTQAGFLMLYGQLLIIAPTKWVYITAITIFELGSLICGVAPNVNVLIFGRAFAGIGAAGIFTSILSIIAQITRLEDRPMLFGSFGAVFAVSSVIGPLLGGAFSDHVTWRWCFYINLPIGAISIGVIMLIIQARPAIGSDATDGMTQMQRWIHVDWIGALLSVGMVVTLLLPLQWGGNLKPWNDPSVIALFCVFGAVLAAFIAWEWHMGPAGVLPLALFRKRTQIGTCLEAFFVMLGMLLATYYLPLQYQAKGHSATQSGIDILPFMLSVVVFAAVSGGVISYTGRYWPFLFFSPFLTAIGAGLLFTLDANAPNSKMIGYQILFGAGVGGALQNVIIAIQAEYHDNERMIPQATSLVTFAQLVGGVIGICIAGTIFSNQLTKEIAIYAPNLAPDLVQGIKESVTLVQTLPADQQGPVIEAYVHALDYVYLIGVPGGIFGSLCALLTRNHNLKALGIKMGASAA</sequence>
<dbReference type="PANTHER" id="PTHR23501:SF198">
    <property type="entry name" value="AZOLE RESISTANCE PROTEIN 1-RELATED"/>
    <property type="match status" value="1"/>
</dbReference>
<dbReference type="PANTHER" id="PTHR23501">
    <property type="entry name" value="MAJOR FACILITATOR SUPERFAMILY"/>
    <property type="match status" value="1"/>
</dbReference>
<gene>
    <name evidence="7" type="ORF">CALVIDRAFT_486977</name>
</gene>
<evidence type="ECO:0000313" key="7">
    <source>
        <dbReference type="EMBL" id="KZO92754.1"/>
    </source>
</evidence>
<feature type="transmembrane region" description="Helical" evidence="5">
    <location>
        <begin position="51"/>
        <end position="69"/>
    </location>
</feature>
<dbReference type="PRINTS" id="PR01036">
    <property type="entry name" value="TCRTETB"/>
</dbReference>
<dbReference type="CDD" id="cd17502">
    <property type="entry name" value="MFS_Azr1_MDR_like"/>
    <property type="match status" value="1"/>
</dbReference>
<proteinExistence type="predicted"/>
<dbReference type="GO" id="GO:0005886">
    <property type="term" value="C:plasma membrane"/>
    <property type="evidence" value="ECO:0007669"/>
    <property type="project" value="TreeGrafter"/>
</dbReference>
<comment type="subcellular location">
    <subcellularLocation>
        <location evidence="1">Membrane</location>
        <topology evidence="1">Multi-pass membrane protein</topology>
    </subcellularLocation>
</comment>
<evidence type="ECO:0000313" key="8">
    <source>
        <dbReference type="Proteomes" id="UP000076738"/>
    </source>
</evidence>
<dbReference type="Pfam" id="PF07690">
    <property type="entry name" value="MFS_1"/>
    <property type="match status" value="1"/>
</dbReference>
<dbReference type="Proteomes" id="UP000076738">
    <property type="component" value="Unassembled WGS sequence"/>
</dbReference>
<evidence type="ECO:0000256" key="1">
    <source>
        <dbReference type="ARBA" id="ARBA00004141"/>
    </source>
</evidence>
<keyword evidence="3 5" id="KW-1133">Transmembrane helix</keyword>
<feature type="transmembrane region" description="Helical" evidence="5">
    <location>
        <begin position="411"/>
        <end position="434"/>
    </location>
</feature>
<name>A0A167ILI9_CALVF</name>
<dbReference type="Gene3D" id="1.20.1250.20">
    <property type="entry name" value="MFS general substrate transporter like domains"/>
    <property type="match status" value="1"/>
</dbReference>
<feature type="transmembrane region" description="Helical" evidence="5">
    <location>
        <begin position="283"/>
        <end position="301"/>
    </location>
</feature>
<feature type="transmembrane region" description="Helical" evidence="5">
    <location>
        <begin position="81"/>
        <end position="100"/>
    </location>
</feature>